<organism evidence="1">
    <name type="scientific">Arundo donax</name>
    <name type="common">Giant reed</name>
    <name type="synonym">Donax arundinaceus</name>
    <dbReference type="NCBI Taxonomy" id="35708"/>
    <lineage>
        <taxon>Eukaryota</taxon>
        <taxon>Viridiplantae</taxon>
        <taxon>Streptophyta</taxon>
        <taxon>Embryophyta</taxon>
        <taxon>Tracheophyta</taxon>
        <taxon>Spermatophyta</taxon>
        <taxon>Magnoliopsida</taxon>
        <taxon>Liliopsida</taxon>
        <taxon>Poales</taxon>
        <taxon>Poaceae</taxon>
        <taxon>PACMAD clade</taxon>
        <taxon>Arundinoideae</taxon>
        <taxon>Arundineae</taxon>
        <taxon>Arundo</taxon>
    </lineage>
</organism>
<dbReference type="EMBL" id="GBRH01257743">
    <property type="protein sequence ID" value="JAD40152.1"/>
    <property type="molecule type" value="Transcribed_RNA"/>
</dbReference>
<evidence type="ECO:0000313" key="1">
    <source>
        <dbReference type="EMBL" id="JAD40152.1"/>
    </source>
</evidence>
<reference evidence="1" key="2">
    <citation type="journal article" date="2015" name="Data Brief">
        <title>Shoot transcriptome of the giant reed, Arundo donax.</title>
        <authorList>
            <person name="Barrero R.A."/>
            <person name="Guerrero F.D."/>
            <person name="Moolhuijzen P."/>
            <person name="Goolsby J.A."/>
            <person name="Tidwell J."/>
            <person name="Bellgard S.E."/>
            <person name="Bellgard M.I."/>
        </authorList>
    </citation>
    <scope>NUCLEOTIDE SEQUENCE</scope>
    <source>
        <tissue evidence="1">Shoot tissue taken approximately 20 cm above the soil surface</tissue>
    </source>
</reference>
<dbReference type="AlphaFoldDB" id="A0A0A8ZZF0"/>
<protein>
    <submittedName>
        <fullName evidence="1">Uncharacterized protein</fullName>
    </submittedName>
</protein>
<accession>A0A0A8ZZF0</accession>
<proteinExistence type="predicted"/>
<sequence length="57" mass="6607">MLKIIYYLIVYMSTDSCIVFGLQRIYGVLTNCGTECYNALRLTLRVLMQYSLETAED</sequence>
<name>A0A0A8ZZF0_ARUDO</name>
<reference evidence="1" key="1">
    <citation type="submission" date="2014-09" db="EMBL/GenBank/DDBJ databases">
        <authorList>
            <person name="Magalhaes I.L.F."/>
            <person name="Oliveira U."/>
            <person name="Santos F.R."/>
            <person name="Vidigal T.H.D.A."/>
            <person name="Brescovit A.D."/>
            <person name="Santos A.J."/>
        </authorList>
    </citation>
    <scope>NUCLEOTIDE SEQUENCE</scope>
    <source>
        <tissue evidence="1">Shoot tissue taken approximately 20 cm above the soil surface</tissue>
    </source>
</reference>